<accession>Q6MPC7</accession>
<dbReference type="HOGENOM" id="CLU_072623_1_0_7"/>
<protein>
    <submittedName>
        <fullName evidence="1">ThiJ/PfpI family protein</fullName>
        <ecNumber evidence="1">3.2.-.-</ecNumber>
    </submittedName>
</protein>
<evidence type="ECO:0000313" key="1">
    <source>
        <dbReference type="EMBL" id="CAE78871.1"/>
    </source>
</evidence>
<evidence type="ECO:0000313" key="2">
    <source>
        <dbReference type="Proteomes" id="UP000008080"/>
    </source>
</evidence>
<dbReference type="EC" id="3.2.-.-" evidence="1"/>
<dbReference type="PANTHER" id="PTHR43068">
    <property type="entry name" value="SLR1854 PROTEIN"/>
    <property type="match status" value="1"/>
</dbReference>
<organism evidence="1 2">
    <name type="scientific">Bdellovibrio bacteriovorus (strain ATCC 15356 / DSM 50701 / NCIMB 9529 / HD100)</name>
    <dbReference type="NCBI Taxonomy" id="264462"/>
    <lineage>
        <taxon>Bacteria</taxon>
        <taxon>Pseudomonadati</taxon>
        <taxon>Bdellovibrionota</taxon>
        <taxon>Bdellovibrionia</taxon>
        <taxon>Bdellovibrionales</taxon>
        <taxon>Pseudobdellovibrionaceae</taxon>
        <taxon>Bdellovibrio</taxon>
    </lineage>
</organism>
<dbReference type="InterPro" id="IPR029062">
    <property type="entry name" value="Class_I_gatase-like"/>
</dbReference>
<dbReference type="PANTHER" id="PTHR43068:SF1">
    <property type="entry name" value="SLR1854 PROTEIN"/>
    <property type="match status" value="1"/>
</dbReference>
<name>Q6MPC7_BDEBA</name>
<gene>
    <name evidence="1" type="primary">pfpI</name>
    <name evidence="1" type="ordered locus">Bd0930</name>
</gene>
<dbReference type="EMBL" id="BX842648">
    <property type="protein sequence ID" value="CAE78871.1"/>
    <property type="molecule type" value="Genomic_DNA"/>
</dbReference>
<keyword evidence="1" id="KW-0378">Hydrolase</keyword>
<dbReference type="Pfam" id="PF17124">
    <property type="entry name" value="ThiJ_like"/>
    <property type="match status" value="1"/>
</dbReference>
<dbReference type="KEGG" id="bba:Bd0930"/>
<sequence>MEPLGYDMQKKVLIPLPSQDFDPTEVAIPWKVLNDSQVKVVFATPTGSEAVCDQHMLTGSRLGPLAPLLAADKNALKAYQELTQADEFHHPIKWDEISPDQFQGLLLPGGHAQGMKEYLESSLLQKTVSHFFEINKPVGAICHGVVLAARSQRPDGRSVLYGRKTTALLASQEMAAWVLTCTWMGNYYRTYPQTVESEVTAALASPKHFLKGPTPLFRDSSSNLGHGFVVQDGTYLSARWPGDAHVFANAFMKMLR</sequence>
<dbReference type="eggNOG" id="COG0693">
    <property type="taxonomic scope" value="Bacteria"/>
</dbReference>
<dbReference type="SUPFAM" id="SSF52317">
    <property type="entry name" value="Class I glutamine amidotransferase-like"/>
    <property type="match status" value="1"/>
</dbReference>
<dbReference type="Proteomes" id="UP000008080">
    <property type="component" value="Chromosome"/>
</dbReference>
<dbReference type="GO" id="GO:0016798">
    <property type="term" value="F:hydrolase activity, acting on glycosyl bonds"/>
    <property type="evidence" value="ECO:0007669"/>
    <property type="project" value="UniProtKB-KW"/>
</dbReference>
<proteinExistence type="predicted"/>
<reference evidence="1 2" key="1">
    <citation type="journal article" date="2004" name="Science">
        <title>A predator unmasked: life cycle of Bdellovibrio bacteriovorus from a genomic perspective.</title>
        <authorList>
            <person name="Rendulic S."/>
            <person name="Jagtap P."/>
            <person name="Rosinus A."/>
            <person name="Eppinger M."/>
            <person name="Baar C."/>
            <person name="Lanz C."/>
            <person name="Keller H."/>
            <person name="Lambert C."/>
            <person name="Evans K.J."/>
            <person name="Goesmann A."/>
            <person name="Meyer F."/>
            <person name="Sockett R.E."/>
            <person name="Schuster S.C."/>
        </authorList>
    </citation>
    <scope>NUCLEOTIDE SEQUENCE [LARGE SCALE GENOMIC DNA]</scope>
    <source>
        <strain evidence="2">ATCC 15356 / DSM 50701 / NCIMB 9529 / HD100</strain>
    </source>
</reference>
<keyword evidence="2" id="KW-1185">Reference proteome</keyword>
<dbReference type="Gene3D" id="3.40.50.880">
    <property type="match status" value="1"/>
</dbReference>
<dbReference type="AlphaFoldDB" id="Q6MPC7"/>
<dbReference type="InterPro" id="IPR032633">
    <property type="entry name" value="ThiJ-like"/>
</dbReference>
<dbReference type="STRING" id="264462.Bd0930"/>
<keyword evidence="1" id="KW-0326">Glycosidase</keyword>